<feature type="compositionally biased region" description="Polar residues" evidence="1">
    <location>
        <begin position="33"/>
        <end position="42"/>
    </location>
</feature>
<protein>
    <submittedName>
        <fullName evidence="2">Uncharacterized protein</fullName>
    </submittedName>
</protein>
<gene>
    <name evidence="2" type="ORF">SGL43_02002</name>
</gene>
<dbReference type="EMBL" id="CAKXYP010000005">
    <property type="protein sequence ID" value="CAH9414990.1"/>
    <property type="molecule type" value="Genomic_DNA"/>
</dbReference>
<keyword evidence="3" id="KW-1185">Reference proteome</keyword>
<feature type="region of interest" description="Disordered" evidence="1">
    <location>
        <begin position="20"/>
        <end position="42"/>
    </location>
</feature>
<dbReference type="RefSeq" id="WP_290129581.1">
    <property type="nucleotide sequence ID" value="NZ_CAKXYP010000005.1"/>
</dbReference>
<sequence>MPGGPRASPVGLTNRIAAGQQLAEGASGPHRITLNSSSSRTL</sequence>
<reference evidence="2" key="1">
    <citation type="submission" date="2022-03" db="EMBL/GenBank/DDBJ databases">
        <authorList>
            <person name="Leyn A S."/>
        </authorList>
    </citation>
    <scope>NUCLEOTIDE SEQUENCE</scope>
    <source>
        <strain evidence="2">Streptomyces globisporus 4-3</strain>
    </source>
</reference>
<dbReference type="Proteomes" id="UP001154015">
    <property type="component" value="Unassembled WGS sequence"/>
</dbReference>
<evidence type="ECO:0000313" key="2">
    <source>
        <dbReference type="EMBL" id="CAH9414990.1"/>
    </source>
</evidence>
<organism evidence="2 3">
    <name type="scientific">Streptomyces globisporus</name>
    <dbReference type="NCBI Taxonomy" id="1908"/>
    <lineage>
        <taxon>Bacteria</taxon>
        <taxon>Bacillati</taxon>
        <taxon>Actinomycetota</taxon>
        <taxon>Actinomycetes</taxon>
        <taxon>Kitasatosporales</taxon>
        <taxon>Streptomycetaceae</taxon>
        <taxon>Streptomyces</taxon>
    </lineage>
</organism>
<evidence type="ECO:0000256" key="1">
    <source>
        <dbReference type="SAM" id="MobiDB-lite"/>
    </source>
</evidence>
<evidence type="ECO:0000313" key="3">
    <source>
        <dbReference type="Proteomes" id="UP001154015"/>
    </source>
</evidence>
<proteinExistence type="predicted"/>
<name>A0ABN8UXE4_STRGL</name>
<comment type="caution">
    <text evidence="2">The sequence shown here is derived from an EMBL/GenBank/DDBJ whole genome shotgun (WGS) entry which is preliminary data.</text>
</comment>
<accession>A0ABN8UXE4</accession>